<organism evidence="3 4">
    <name type="scientific">Cuscuta europaea</name>
    <name type="common">European dodder</name>
    <dbReference type="NCBI Taxonomy" id="41803"/>
    <lineage>
        <taxon>Eukaryota</taxon>
        <taxon>Viridiplantae</taxon>
        <taxon>Streptophyta</taxon>
        <taxon>Embryophyta</taxon>
        <taxon>Tracheophyta</taxon>
        <taxon>Spermatophyta</taxon>
        <taxon>Magnoliopsida</taxon>
        <taxon>eudicotyledons</taxon>
        <taxon>Gunneridae</taxon>
        <taxon>Pentapetalae</taxon>
        <taxon>asterids</taxon>
        <taxon>lamiids</taxon>
        <taxon>Solanales</taxon>
        <taxon>Convolvulaceae</taxon>
        <taxon>Cuscuteae</taxon>
        <taxon>Cuscuta</taxon>
        <taxon>Cuscuta subgen. Cuscuta</taxon>
    </lineage>
</organism>
<evidence type="ECO:0000313" key="4">
    <source>
        <dbReference type="Proteomes" id="UP001152484"/>
    </source>
</evidence>
<dbReference type="OrthoDB" id="1002340at2759"/>
<dbReference type="AlphaFoldDB" id="A0A9P0ZAN1"/>
<reference evidence="3" key="1">
    <citation type="submission" date="2022-07" db="EMBL/GenBank/DDBJ databases">
        <authorList>
            <person name="Macas J."/>
            <person name="Novak P."/>
            <person name="Neumann P."/>
        </authorList>
    </citation>
    <scope>NUCLEOTIDE SEQUENCE</scope>
</reference>
<evidence type="ECO:0000259" key="2">
    <source>
        <dbReference type="Pfam" id="PF14111"/>
    </source>
</evidence>
<proteinExistence type="predicted"/>
<evidence type="ECO:0000313" key="3">
    <source>
        <dbReference type="EMBL" id="CAH9092262.1"/>
    </source>
</evidence>
<evidence type="ECO:0000256" key="1">
    <source>
        <dbReference type="SAM" id="MobiDB-lite"/>
    </source>
</evidence>
<feature type="region of interest" description="Disordered" evidence="1">
    <location>
        <begin position="1"/>
        <end position="60"/>
    </location>
</feature>
<gene>
    <name evidence="3" type="ORF">CEURO_LOCUS11882</name>
</gene>
<sequence>MNSGSPLLAGLPTTLYSNFPPLGGQPPPTQPKPKLPQAPPASTPTTASQTTDGAGKVSAVPAHSTAAGILGPPPCSLLPGQTFLQAASRRSSSLATKSHPTVNRIFNPLSPNKTMAEILSQPKDPIFPLKSPSSHNGLPAVSFSQDEVDTLSDKLPFALVGSFIYGMLKMVVVRTYFSKAGFKGPFSIGIMAPKHLLLWFDREEDYLKCWLWQTWSFDGLVMRITKWTPTFIPENRD</sequence>
<dbReference type="Pfam" id="PF14111">
    <property type="entry name" value="DUF4283"/>
    <property type="match status" value="1"/>
</dbReference>
<protein>
    <recommendedName>
        <fullName evidence="2">DUF4283 domain-containing protein</fullName>
    </recommendedName>
</protein>
<dbReference type="Proteomes" id="UP001152484">
    <property type="component" value="Unassembled WGS sequence"/>
</dbReference>
<feature type="compositionally biased region" description="Pro residues" evidence="1">
    <location>
        <begin position="23"/>
        <end position="42"/>
    </location>
</feature>
<comment type="caution">
    <text evidence="3">The sequence shown here is derived from an EMBL/GenBank/DDBJ whole genome shotgun (WGS) entry which is preliminary data.</text>
</comment>
<name>A0A9P0ZAN1_CUSEU</name>
<feature type="domain" description="DUF4283" evidence="2">
    <location>
        <begin position="154"/>
        <end position="234"/>
    </location>
</feature>
<dbReference type="EMBL" id="CAMAPE010000029">
    <property type="protein sequence ID" value="CAH9092262.1"/>
    <property type="molecule type" value="Genomic_DNA"/>
</dbReference>
<accession>A0A9P0ZAN1</accession>
<dbReference type="InterPro" id="IPR025558">
    <property type="entry name" value="DUF4283"/>
</dbReference>
<keyword evidence="4" id="KW-1185">Reference proteome</keyword>